<dbReference type="InterPro" id="IPR005119">
    <property type="entry name" value="LysR_subst-bd"/>
</dbReference>
<dbReference type="InterPro" id="IPR036390">
    <property type="entry name" value="WH_DNA-bd_sf"/>
</dbReference>
<comment type="similarity">
    <text evidence="1">Belongs to the LysR transcriptional regulatory family.</text>
</comment>
<evidence type="ECO:0000256" key="2">
    <source>
        <dbReference type="ARBA" id="ARBA00023015"/>
    </source>
</evidence>
<dbReference type="InterPro" id="IPR000847">
    <property type="entry name" value="LysR_HTH_N"/>
</dbReference>
<dbReference type="Pfam" id="PF00126">
    <property type="entry name" value="HTH_1"/>
    <property type="match status" value="1"/>
</dbReference>
<dbReference type="PANTHER" id="PTHR30419:SF8">
    <property type="entry name" value="NITROGEN ASSIMILATION TRANSCRIPTIONAL ACTIVATOR-RELATED"/>
    <property type="match status" value="1"/>
</dbReference>
<reference evidence="6 7" key="1">
    <citation type="submission" date="2015-09" db="EMBL/GenBank/DDBJ databases">
        <authorList>
            <consortium name="Swine Surveillance"/>
        </authorList>
    </citation>
    <scope>NUCLEOTIDE SEQUENCE [LARGE SCALE GENOMIC DNA]</scope>
    <source>
        <strain evidence="6 7">CECT 7648</strain>
    </source>
</reference>
<protein>
    <submittedName>
        <fullName evidence="6">Galactose-binding protein regulator</fullName>
    </submittedName>
</protein>
<dbReference type="OrthoDB" id="9803030at2"/>
<dbReference type="InterPro" id="IPR050950">
    <property type="entry name" value="HTH-type_LysR_regulators"/>
</dbReference>
<organism evidence="6 7">
    <name type="scientific">Tropicibacter naphthalenivorans</name>
    <dbReference type="NCBI Taxonomy" id="441103"/>
    <lineage>
        <taxon>Bacteria</taxon>
        <taxon>Pseudomonadati</taxon>
        <taxon>Pseudomonadota</taxon>
        <taxon>Alphaproteobacteria</taxon>
        <taxon>Rhodobacterales</taxon>
        <taxon>Roseobacteraceae</taxon>
        <taxon>Tropicibacter</taxon>
    </lineage>
</organism>
<evidence type="ECO:0000256" key="4">
    <source>
        <dbReference type="ARBA" id="ARBA00023163"/>
    </source>
</evidence>
<dbReference type="InterPro" id="IPR036388">
    <property type="entry name" value="WH-like_DNA-bd_sf"/>
</dbReference>
<dbReference type="PROSITE" id="PS50931">
    <property type="entry name" value="HTH_LYSR"/>
    <property type="match status" value="1"/>
</dbReference>
<evidence type="ECO:0000259" key="5">
    <source>
        <dbReference type="PROSITE" id="PS50931"/>
    </source>
</evidence>
<keyword evidence="7" id="KW-1185">Reference proteome</keyword>
<dbReference type="GO" id="GO:0005829">
    <property type="term" value="C:cytosol"/>
    <property type="evidence" value="ECO:0007669"/>
    <property type="project" value="TreeGrafter"/>
</dbReference>
<dbReference type="PANTHER" id="PTHR30419">
    <property type="entry name" value="HTH-TYPE TRANSCRIPTIONAL REGULATOR YBHD"/>
    <property type="match status" value="1"/>
</dbReference>
<name>A0A0N7M0Q2_9RHOB</name>
<dbReference type="AlphaFoldDB" id="A0A0N7M0Q2"/>
<evidence type="ECO:0000313" key="6">
    <source>
        <dbReference type="EMBL" id="CUH81097.1"/>
    </source>
</evidence>
<dbReference type="Gene3D" id="3.40.190.290">
    <property type="match status" value="1"/>
</dbReference>
<keyword evidence="3" id="KW-0238">DNA-binding</keyword>
<dbReference type="GO" id="GO:0003700">
    <property type="term" value="F:DNA-binding transcription factor activity"/>
    <property type="evidence" value="ECO:0007669"/>
    <property type="project" value="InterPro"/>
</dbReference>
<dbReference type="EMBL" id="CYSE01000007">
    <property type="protein sequence ID" value="CUH81097.1"/>
    <property type="molecule type" value="Genomic_DNA"/>
</dbReference>
<feature type="domain" description="HTH lysR-type" evidence="5">
    <location>
        <begin position="7"/>
        <end position="64"/>
    </location>
</feature>
<evidence type="ECO:0000256" key="1">
    <source>
        <dbReference type="ARBA" id="ARBA00009437"/>
    </source>
</evidence>
<evidence type="ECO:0000313" key="7">
    <source>
        <dbReference type="Proteomes" id="UP000054935"/>
    </source>
</evidence>
<gene>
    <name evidence="6" type="primary">gbpR_1</name>
    <name evidence="6" type="ORF">TRN7648_03313</name>
</gene>
<dbReference type="Proteomes" id="UP000054935">
    <property type="component" value="Unassembled WGS sequence"/>
</dbReference>
<keyword evidence="2" id="KW-0805">Transcription regulation</keyword>
<keyword evidence="4" id="KW-0804">Transcription</keyword>
<accession>A0A0N7M0Q2</accession>
<dbReference type="STRING" id="441103.TRN7648_03313"/>
<proteinExistence type="inferred from homology"/>
<dbReference type="SUPFAM" id="SSF46785">
    <property type="entry name" value="Winged helix' DNA-binding domain"/>
    <property type="match status" value="1"/>
</dbReference>
<dbReference type="SUPFAM" id="SSF53850">
    <property type="entry name" value="Periplasmic binding protein-like II"/>
    <property type="match status" value="1"/>
</dbReference>
<dbReference type="Pfam" id="PF03466">
    <property type="entry name" value="LysR_substrate"/>
    <property type="match status" value="1"/>
</dbReference>
<dbReference type="RefSeq" id="WP_058248756.1">
    <property type="nucleotide sequence ID" value="NZ_CYSE01000007.1"/>
</dbReference>
<sequence>MDLTRRLKLTHLKLILKIAEVGQIQIAAGALAMSQPAASRILAEIERETGAQLFHRTPKGMEPTPIGEAFIRHARVVLSELDSLEKEVQGLSTGQAGEVRIGSVTGPAVGVLMPVVQEVRAQAPETAITIEVSPSADLVRGLEEGRFDFIIARIPDLSDSRDFLVHPARTEVVKFLTRKTHPLASAKAIDLADLLCFDWVIQERGSPIRQAVETAFHNAGHPTPPRVINSSSMLIVQALLSSTDAIAPQSREVAELMTSDAVGANLTVLDLAGTITVSPYFVIRHHTRQLGQAAERLYQRVLENL</sequence>
<dbReference type="Gene3D" id="1.10.10.10">
    <property type="entry name" value="Winged helix-like DNA-binding domain superfamily/Winged helix DNA-binding domain"/>
    <property type="match status" value="1"/>
</dbReference>
<evidence type="ECO:0000256" key="3">
    <source>
        <dbReference type="ARBA" id="ARBA00023125"/>
    </source>
</evidence>
<dbReference type="GO" id="GO:0003677">
    <property type="term" value="F:DNA binding"/>
    <property type="evidence" value="ECO:0007669"/>
    <property type="project" value="UniProtKB-KW"/>
</dbReference>